<dbReference type="AlphaFoldDB" id="A0A1J1IQ78"/>
<keyword evidence="2" id="KW-0539">Nucleus</keyword>
<feature type="compositionally biased region" description="Polar residues" evidence="4">
    <location>
        <begin position="119"/>
        <end position="128"/>
    </location>
</feature>
<evidence type="ECO:0000313" key="6">
    <source>
        <dbReference type="EMBL" id="CRL00657.1"/>
    </source>
</evidence>
<dbReference type="PROSITE" id="PS00028">
    <property type="entry name" value="ZINC_FINGER_C2H2_1"/>
    <property type="match status" value="2"/>
</dbReference>
<dbReference type="Gene3D" id="3.30.160.60">
    <property type="entry name" value="Classic Zinc Finger"/>
    <property type="match status" value="1"/>
</dbReference>
<dbReference type="EMBL" id="CVRI01000054">
    <property type="protein sequence ID" value="CRL00657.1"/>
    <property type="molecule type" value="Genomic_DNA"/>
</dbReference>
<dbReference type="InterPro" id="IPR013087">
    <property type="entry name" value="Znf_C2H2_type"/>
</dbReference>
<proteinExistence type="predicted"/>
<dbReference type="Pfam" id="PF00651">
    <property type="entry name" value="BTB"/>
    <property type="match status" value="1"/>
</dbReference>
<dbReference type="GO" id="GO:0003006">
    <property type="term" value="P:developmental process involved in reproduction"/>
    <property type="evidence" value="ECO:0007669"/>
    <property type="project" value="UniProtKB-ARBA"/>
</dbReference>
<organism evidence="6 7">
    <name type="scientific">Clunio marinus</name>
    <dbReference type="NCBI Taxonomy" id="568069"/>
    <lineage>
        <taxon>Eukaryota</taxon>
        <taxon>Metazoa</taxon>
        <taxon>Ecdysozoa</taxon>
        <taxon>Arthropoda</taxon>
        <taxon>Hexapoda</taxon>
        <taxon>Insecta</taxon>
        <taxon>Pterygota</taxon>
        <taxon>Neoptera</taxon>
        <taxon>Endopterygota</taxon>
        <taxon>Diptera</taxon>
        <taxon>Nematocera</taxon>
        <taxon>Chironomoidea</taxon>
        <taxon>Chironomidae</taxon>
        <taxon>Clunio</taxon>
    </lineage>
</organism>
<dbReference type="Gene3D" id="3.30.710.10">
    <property type="entry name" value="Potassium Channel Kv1.1, Chain A"/>
    <property type="match status" value="1"/>
</dbReference>
<dbReference type="GO" id="GO:0006357">
    <property type="term" value="P:regulation of transcription by RNA polymerase II"/>
    <property type="evidence" value="ECO:0007669"/>
    <property type="project" value="TreeGrafter"/>
</dbReference>
<evidence type="ECO:0000259" key="5">
    <source>
        <dbReference type="PROSITE" id="PS50157"/>
    </source>
</evidence>
<dbReference type="Proteomes" id="UP000183832">
    <property type="component" value="Unassembled WGS sequence"/>
</dbReference>
<feature type="compositionally biased region" description="Low complexity" evidence="4">
    <location>
        <begin position="185"/>
        <end position="197"/>
    </location>
</feature>
<dbReference type="InterPro" id="IPR051095">
    <property type="entry name" value="Dros_DevTransReg"/>
</dbReference>
<keyword evidence="3" id="KW-0862">Zinc</keyword>
<keyword evidence="7" id="KW-1185">Reference proteome</keyword>
<dbReference type="PANTHER" id="PTHR23110:SF94">
    <property type="entry name" value="ZINC FINGER PROTEIN CHINMO"/>
    <property type="match status" value="1"/>
</dbReference>
<dbReference type="GO" id="GO:0005634">
    <property type="term" value="C:nucleus"/>
    <property type="evidence" value="ECO:0007669"/>
    <property type="project" value="UniProtKB-SubCell"/>
</dbReference>
<name>A0A1J1IQ78_9DIPT</name>
<evidence type="ECO:0000313" key="7">
    <source>
        <dbReference type="Proteomes" id="UP000183832"/>
    </source>
</evidence>
<feature type="domain" description="C2H2-type" evidence="5">
    <location>
        <begin position="338"/>
        <end position="366"/>
    </location>
</feature>
<dbReference type="InterPro" id="IPR000210">
    <property type="entry name" value="BTB/POZ_dom"/>
</dbReference>
<dbReference type="SMART" id="SM00355">
    <property type="entry name" value="ZnF_C2H2"/>
    <property type="match status" value="2"/>
</dbReference>
<evidence type="ECO:0000256" key="1">
    <source>
        <dbReference type="ARBA" id="ARBA00004123"/>
    </source>
</evidence>
<dbReference type="GO" id="GO:0048666">
    <property type="term" value="P:neuron development"/>
    <property type="evidence" value="ECO:0007669"/>
    <property type="project" value="UniProtKB-ARBA"/>
</dbReference>
<protein>
    <submittedName>
        <fullName evidence="6">CLUMA_CG013917, isoform A</fullName>
    </submittedName>
</protein>
<dbReference type="InterPro" id="IPR011333">
    <property type="entry name" value="SKP1/BTB/POZ_sf"/>
</dbReference>
<feature type="region of interest" description="Disordered" evidence="4">
    <location>
        <begin position="119"/>
        <end position="223"/>
    </location>
</feature>
<dbReference type="OrthoDB" id="10261408at2759"/>
<dbReference type="SUPFAM" id="SSF57667">
    <property type="entry name" value="beta-beta-alpha zinc fingers"/>
    <property type="match status" value="1"/>
</dbReference>
<dbReference type="GO" id="GO:0048513">
    <property type="term" value="P:animal organ development"/>
    <property type="evidence" value="ECO:0007669"/>
    <property type="project" value="UniProtKB-ARBA"/>
</dbReference>
<keyword evidence="3" id="KW-0479">Metal-binding</keyword>
<evidence type="ECO:0000256" key="2">
    <source>
        <dbReference type="ARBA" id="ARBA00023242"/>
    </source>
</evidence>
<gene>
    <name evidence="6" type="primary">putative bmp-induced factor</name>
    <name evidence="6" type="ORF">CLUMA_CG013917</name>
</gene>
<feature type="compositionally biased region" description="Basic and acidic residues" evidence="4">
    <location>
        <begin position="198"/>
        <end position="210"/>
    </location>
</feature>
<dbReference type="PROSITE" id="PS50157">
    <property type="entry name" value="ZINC_FINGER_C2H2_2"/>
    <property type="match status" value="2"/>
</dbReference>
<feature type="domain" description="C2H2-type" evidence="5">
    <location>
        <begin position="310"/>
        <end position="338"/>
    </location>
</feature>
<evidence type="ECO:0000256" key="4">
    <source>
        <dbReference type="SAM" id="MobiDB-lite"/>
    </source>
</evidence>
<dbReference type="FunFam" id="3.30.160.60:FF:002618">
    <property type="entry name" value="Bmp-induced factor"/>
    <property type="match status" value="1"/>
</dbReference>
<dbReference type="Pfam" id="PF00096">
    <property type="entry name" value="zf-C2H2"/>
    <property type="match status" value="2"/>
</dbReference>
<keyword evidence="3" id="KW-0863">Zinc-finger</keyword>
<dbReference type="GO" id="GO:0008270">
    <property type="term" value="F:zinc ion binding"/>
    <property type="evidence" value="ECO:0007669"/>
    <property type="project" value="UniProtKB-KW"/>
</dbReference>
<dbReference type="PANTHER" id="PTHR23110">
    <property type="entry name" value="BTB DOMAIN TRANSCRIPTION FACTOR"/>
    <property type="match status" value="1"/>
</dbReference>
<accession>A0A1J1IQ78</accession>
<dbReference type="STRING" id="568069.A0A1J1IQ78"/>
<evidence type="ECO:0000256" key="3">
    <source>
        <dbReference type="PROSITE-ProRule" id="PRU00042"/>
    </source>
</evidence>
<comment type="subcellular location">
    <subcellularLocation>
        <location evidence="1">Nucleus</location>
    </subcellularLocation>
</comment>
<sequence length="372" mass="41268">MAALLEFMYKGEVHVSQKALESFLKAAESLQVKGLTTEHGRCTTNSTFPHENSSVELPPRRQRNSFANLDPITKSGIKRETDLIMQSAVQTFPHNYLHPQPYMPSPYEPARKRHMKNPYTNLDQQETRGSVLRDGSKTSTGSPSPVGKSGYRPASSGSSVAPTEADTMQTERDSPQQSNRYENHSPSTTQGNGTSSTSERDERNGTEKPSDLNIKNEVTATRSPSKAIAKLIENMSFQTGAEDLRMKMEMRQLQSPLASSAPPTPTAPVVPYGSNKGIPVGLEGTIAPADMLNVLSAHRESVNTADGKKLQCPLCDRQYGYETNLRAHIRQRHQGIRVPCPFCSRTFTRNNTVRRHIAREHKHQEIVAPFQS</sequence>
<dbReference type="InterPro" id="IPR036236">
    <property type="entry name" value="Znf_C2H2_sf"/>
</dbReference>
<reference evidence="6 7" key="1">
    <citation type="submission" date="2015-04" db="EMBL/GenBank/DDBJ databases">
        <authorList>
            <person name="Syromyatnikov M.Y."/>
            <person name="Popov V.N."/>
        </authorList>
    </citation>
    <scope>NUCLEOTIDE SEQUENCE [LARGE SCALE GENOMIC DNA]</scope>
</reference>